<dbReference type="AlphaFoldDB" id="A0A0S4KU60"/>
<proteinExistence type="predicted"/>
<name>A0A0S4KU60_9BACT</name>
<dbReference type="OrthoDB" id="9788559at2"/>
<sequence length="196" mass="21929">MRLVKNPLRVLMGLAVLILSVPFEAFAQHGHELAADTCVLHMGPYKLYFNSYQPDIYHDRQFCQEIPGTGNTVLVFDFVEQELRSIPVEVRIIRDMGPDQNIEAATLVHLPPKIYPTGSIDVKYNFDQPGKFIGLVSIGDKQEHLSRFGFSIGETGAMSHLTHYLVIFVPLAVAIAIAVFYTLRDRRKSSAPVVSS</sequence>
<dbReference type="EMBL" id="LN885086">
    <property type="protein sequence ID" value="CUQ66832.1"/>
    <property type="molecule type" value="Genomic_DNA"/>
</dbReference>
<keyword evidence="1" id="KW-1133">Transmembrane helix</keyword>
<protein>
    <submittedName>
        <fullName evidence="3">Uncharacterized protein</fullName>
    </submittedName>
</protein>
<feature type="chain" id="PRO_5006623581" evidence="2">
    <location>
        <begin position="28"/>
        <end position="196"/>
    </location>
</feature>
<accession>A0A0S4KU60</accession>
<gene>
    <name evidence="3" type="ORF">NITINOP_1859</name>
</gene>
<keyword evidence="1" id="KW-0472">Membrane</keyword>
<feature type="transmembrane region" description="Helical" evidence="1">
    <location>
        <begin position="161"/>
        <end position="183"/>
    </location>
</feature>
<keyword evidence="4" id="KW-1185">Reference proteome</keyword>
<reference evidence="4" key="1">
    <citation type="submission" date="2015-09" db="EMBL/GenBank/DDBJ databases">
        <authorList>
            <person name="Daims H."/>
        </authorList>
    </citation>
    <scope>NUCLEOTIDE SEQUENCE [LARGE SCALE GENOMIC DNA]</scope>
</reference>
<feature type="signal peptide" evidence="2">
    <location>
        <begin position="1"/>
        <end position="27"/>
    </location>
</feature>
<organism evidence="3 4">
    <name type="scientific">Candidatus Nitrospira inopinata</name>
    <dbReference type="NCBI Taxonomy" id="1715989"/>
    <lineage>
        <taxon>Bacteria</taxon>
        <taxon>Pseudomonadati</taxon>
        <taxon>Nitrospirota</taxon>
        <taxon>Nitrospiria</taxon>
        <taxon>Nitrospirales</taxon>
        <taxon>Nitrospiraceae</taxon>
        <taxon>Nitrospira</taxon>
    </lineage>
</organism>
<evidence type="ECO:0000256" key="2">
    <source>
        <dbReference type="SAM" id="SignalP"/>
    </source>
</evidence>
<keyword evidence="1" id="KW-0812">Transmembrane</keyword>
<dbReference type="KEGG" id="nio:NITINOP_1859"/>
<dbReference type="STRING" id="1715989.NITINOP_1859"/>
<dbReference type="Proteomes" id="UP000066284">
    <property type="component" value="Chromosome 1"/>
</dbReference>
<dbReference type="RefSeq" id="WP_062484771.1">
    <property type="nucleotide sequence ID" value="NZ_LN885086.1"/>
</dbReference>
<evidence type="ECO:0000313" key="4">
    <source>
        <dbReference type="Proteomes" id="UP000066284"/>
    </source>
</evidence>
<evidence type="ECO:0000313" key="3">
    <source>
        <dbReference type="EMBL" id="CUQ66832.1"/>
    </source>
</evidence>
<keyword evidence="2" id="KW-0732">Signal</keyword>
<evidence type="ECO:0000256" key="1">
    <source>
        <dbReference type="SAM" id="Phobius"/>
    </source>
</evidence>